<name>A0AA38CKM6_TAXCH</name>
<organism evidence="1 2">
    <name type="scientific">Taxus chinensis</name>
    <name type="common">Chinese yew</name>
    <name type="synonym">Taxus wallichiana var. chinensis</name>
    <dbReference type="NCBI Taxonomy" id="29808"/>
    <lineage>
        <taxon>Eukaryota</taxon>
        <taxon>Viridiplantae</taxon>
        <taxon>Streptophyta</taxon>
        <taxon>Embryophyta</taxon>
        <taxon>Tracheophyta</taxon>
        <taxon>Spermatophyta</taxon>
        <taxon>Pinopsida</taxon>
        <taxon>Pinidae</taxon>
        <taxon>Conifers II</taxon>
        <taxon>Cupressales</taxon>
        <taxon>Taxaceae</taxon>
        <taxon>Taxus</taxon>
    </lineage>
</organism>
<evidence type="ECO:0000313" key="2">
    <source>
        <dbReference type="Proteomes" id="UP000824469"/>
    </source>
</evidence>
<dbReference type="Proteomes" id="UP000824469">
    <property type="component" value="Unassembled WGS sequence"/>
</dbReference>
<keyword evidence="2" id="KW-1185">Reference proteome</keyword>
<dbReference type="EMBL" id="JAHRHJ020000009">
    <property type="protein sequence ID" value="KAH9302325.1"/>
    <property type="molecule type" value="Genomic_DNA"/>
</dbReference>
<evidence type="ECO:0000313" key="1">
    <source>
        <dbReference type="EMBL" id="KAH9302325.1"/>
    </source>
</evidence>
<evidence type="ECO:0008006" key="3">
    <source>
        <dbReference type="Google" id="ProtNLM"/>
    </source>
</evidence>
<comment type="caution">
    <text evidence="1">The sequence shown here is derived from an EMBL/GenBank/DDBJ whole genome shotgun (WGS) entry which is preliminary data.</text>
</comment>
<dbReference type="AlphaFoldDB" id="A0AA38CKM6"/>
<sequence length="68" mass="7349">KGVKSCIISQGELVIARAFMKGRLFALNVVTSSNIALSTLMVKSTTLSHFRYGHLSVGALHQLSAKEM</sequence>
<reference evidence="1 2" key="1">
    <citation type="journal article" date="2021" name="Nat. Plants">
        <title>The Taxus genome provides insights into paclitaxel biosynthesis.</title>
        <authorList>
            <person name="Xiong X."/>
            <person name="Gou J."/>
            <person name="Liao Q."/>
            <person name="Li Y."/>
            <person name="Zhou Q."/>
            <person name="Bi G."/>
            <person name="Li C."/>
            <person name="Du R."/>
            <person name="Wang X."/>
            <person name="Sun T."/>
            <person name="Guo L."/>
            <person name="Liang H."/>
            <person name="Lu P."/>
            <person name="Wu Y."/>
            <person name="Zhang Z."/>
            <person name="Ro D.K."/>
            <person name="Shang Y."/>
            <person name="Huang S."/>
            <person name="Yan J."/>
        </authorList>
    </citation>
    <scope>NUCLEOTIDE SEQUENCE [LARGE SCALE GENOMIC DNA]</scope>
    <source>
        <strain evidence="1">Ta-2019</strain>
    </source>
</reference>
<accession>A0AA38CKM6</accession>
<feature type="non-terminal residue" evidence="1">
    <location>
        <position position="68"/>
    </location>
</feature>
<proteinExistence type="predicted"/>
<protein>
    <recommendedName>
        <fullName evidence="3">GAG-pre-integrase domain-containing protein</fullName>
    </recommendedName>
</protein>
<gene>
    <name evidence="1" type="ORF">KI387_013908</name>
</gene>
<feature type="non-terminal residue" evidence="1">
    <location>
        <position position="1"/>
    </location>
</feature>